<protein>
    <submittedName>
        <fullName evidence="2">Uncharacterized protein</fullName>
    </submittedName>
</protein>
<evidence type="ECO:0000313" key="2">
    <source>
        <dbReference type="EMBL" id="PVZ97792.1"/>
    </source>
</evidence>
<sequence>AATPTDSATPTGTDAAPSAINPGSADSADSASQTGSVSGSSSVSSSATSVAFKYALFAAPLLLSFV</sequence>
<dbReference type="Proteomes" id="UP000245591">
    <property type="component" value="Unassembled WGS sequence"/>
</dbReference>
<reference evidence="2 3" key="1">
    <citation type="journal article" date="2018" name="MBio">
        <title>Comparative Genomics Reveals the Core Gene Toolbox for the Fungus-Insect Symbiosis.</title>
        <authorList>
            <person name="Wang Y."/>
            <person name="Stata M."/>
            <person name="Wang W."/>
            <person name="Stajich J.E."/>
            <person name="White M.M."/>
            <person name="Moncalvo J.M."/>
        </authorList>
    </citation>
    <scope>NUCLEOTIDE SEQUENCE [LARGE SCALE GENOMIC DNA]</scope>
    <source>
        <strain evidence="2 3">AUS-126-30</strain>
    </source>
</reference>
<name>A0A2U1IYI6_SMIAN</name>
<dbReference type="EMBL" id="MBFU01000725">
    <property type="protein sequence ID" value="PVZ97792.1"/>
    <property type="molecule type" value="Genomic_DNA"/>
</dbReference>
<comment type="caution">
    <text evidence="2">The sequence shown here is derived from an EMBL/GenBank/DDBJ whole genome shotgun (WGS) entry which is preliminary data.</text>
</comment>
<dbReference type="AlphaFoldDB" id="A0A2U1IYI6"/>
<accession>A0A2U1IYI6</accession>
<evidence type="ECO:0000313" key="3">
    <source>
        <dbReference type="Proteomes" id="UP000245591"/>
    </source>
</evidence>
<evidence type="ECO:0000256" key="1">
    <source>
        <dbReference type="SAM" id="MobiDB-lite"/>
    </source>
</evidence>
<feature type="compositionally biased region" description="Polar residues" evidence="1">
    <location>
        <begin position="1"/>
        <end position="12"/>
    </location>
</feature>
<proteinExistence type="predicted"/>
<feature type="region of interest" description="Disordered" evidence="1">
    <location>
        <begin position="1"/>
        <end position="44"/>
    </location>
</feature>
<gene>
    <name evidence="2" type="ORF">BB558_006239</name>
</gene>
<feature type="compositionally biased region" description="Low complexity" evidence="1">
    <location>
        <begin position="30"/>
        <end position="44"/>
    </location>
</feature>
<feature type="non-terminal residue" evidence="2">
    <location>
        <position position="1"/>
    </location>
</feature>
<organism evidence="2 3">
    <name type="scientific">Smittium angustum</name>
    <dbReference type="NCBI Taxonomy" id="133377"/>
    <lineage>
        <taxon>Eukaryota</taxon>
        <taxon>Fungi</taxon>
        <taxon>Fungi incertae sedis</taxon>
        <taxon>Zoopagomycota</taxon>
        <taxon>Kickxellomycotina</taxon>
        <taxon>Harpellomycetes</taxon>
        <taxon>Harpellales</taxon>
        <taxon>Legeriomycetaceae</taxon>
        <taxon>Smittium</taxon>
    </lineage>
</organism>
<keyword evidence="3" id="KW-1185">Reference proteome</keyword>